<feature type="transmembrane region" description="Helical" evidence="6">
    <location>
        <begin position="176"/>
        <end position="200"/>
    </location>
</feature>
<dbReference type="PANTHER" id="PTHR10994:SF177">
    <property type="entry name" value="RETICULON-LIKE PROTEIN B15"/>
    <property type="match status" value="1"/>
</dbReference>
<dbReference type="InterPro" id="IPR003388">
    <property type="entry name" value="Reticulon"/>
</dbReference>
<evidence type="ECO:0000313" key="8">
    <source>
        <dbReference type="EMBL" id="KAJ4817021.1"/>
    </source>
</evidence>
<keyword evidence="9" id="KW-1185">Reference proteome</keyword>
<name>A0AAV8HN23_9POAL</name>
<organism evidence="8 9">
    <name type="scientific">Rhynchospora pubera</name>
    <dbReference type="NCBI Taxonomy" id="906938"/>
    <lineage>
        <taxon>Eukaryota</taxon>
        <taxon>Viridiplantae</taxon>
        <taxon>Streptophyta</taxon>
        <taxon>Embryophyta</taxon>
        <taxon>Tracheophyta</taxon>
        <taxon>Spermatophyta</taxon>
        <taxon>Magnoliopsida</taxon>
        <taxon>Liliopsida</taxon>
        <taxon>Poales</taxon>
        <taxon>Cyperaceae</taxon>
        <taxon>Cyperoideae</taxon>
        <taxon>Rhynchosporeae</taxon>
        <taxon>Rhynchospora</taxon>
    </lineage>
</organism>
<dbReference type="EMBL" id="JAMFTS010000001">
    <property type="protein sequence ID" value="KAJ4817021.1"/>
    <property type="molecule type" value="Genomic_DNA"/>
</dbReference>
<feature type="domain" description="Reticulon" evidence="7">
    <location>
        <begin position="68"/>
        <end position="253"/>
    </location>
</feature>
<keyword evidence="5 6" id="KW-0472">Membrane</keyword>
<dbReference type="PANTHER" id="PTHR10994">
    <property type="entry name" value="RETICULON"/>
    <property type="match status" value="1"/>
</dbReference>
<evidence type="ECO:0000256" key="4">
    <source>
        <dbReference type="ARBA" id="ARBA00022989"/>
    </source>
</evidence>
<sequence>MYISFACEKKMSENEAHTLLVDKITEKFHDYSSSSDSDGEVPSNVLRIKKHLFGRTESVHNVLGGGKAADLVLWRNKLVSGAIFSGVTVIWLLFEWIGYHLIAFLCHFLILVLAVSFVWSNAASLINRSPPKFPEVILSEDIFLQMAQSIRHEINEAFITFCYIASGKDALAFVKVIAGLWLLSVVGSWFSFLTLSYIAFVLAHTVPVICEAYQDPIDSTWYKFMDQSKSHLTKISVAIKEAIKKIPHHPKQE</sequence>
<reference evidence="8" key="1">
    <citation type="submission" date="2022-08" db="EMBL/GenBank/DDBJ databases">
        <authorList>
            <person name="Marques A."/>
        </authorList>
    </citation>
    <scope>NUCLEOTIDE SEQUENCE</scope>
    <source>
        <strain evidence="8">RhyPub2mFocal</strain>
        <tissue evidence="8">Leaves</tissue>
    </source>
</reference>
<evidence type="ECO:0000256" key="3">
    <source>
        <dbReference type="ARBA" id="ARBA00022824"/>
    </source>
</evidence>
<evidence type="ECO:0000256" key="1">
    <source>
        <dbReference type="ARBA" id="ARBA00004477"/>
    </source>
</evidence>
<evidence type="ECO:0000313" key="9">
    <source>
        <dbReference type="Proteomes" id="UP001140206"/>
    </source>
</evidence>
<proteinExistence type="predicted"/>
<comment type="subcellular location">
    <subcellularLocation>
        <location evidence="1 6">Endoplasmic reticulum membrane</location>
        <topology evidence="1 6">Multi-pass membrane protein</topology>
    </subcellularLocation>
</comment>
<dbReference type="PROSITE" id="PS50845">
    <property type="entry name" value="RETICULON"/>
    <property type="match status" value="1"/>
</dbReference>
<dbReference type="GO" id="GO:0005789">
    <property type="term" value="C:endoplasmic reticulum membrane"/>
    <property type="evidence" value="ECO:0007669"/>
    <property type="project" value="UniProtKB-SubCell"/>
</dbReference>
<dbReference type="GO" id="GO:0009617">
    <property type="term" value="P:response to bacterium"/>
    <property type="evidence" value="ECO:0007669"/>
    <property type="project" value="InterPro"/>
</dbReference>
<feature type="transmembrane region" description="Helical" evidence="6">
    <location>
        <begin position="78"/>
        <end position="94"/>
    </location>
</feature>
<keyword evidence="4 6" id="KW-1133">Transmembrane helix</keyword>
<protein>
    <recommendedName>
        <fullName evidence="6">Reticulon-like protein</fullName>
    </recommendedName>
</protein>
<dbReference type="AlphaFoldDB" id="A0AAV8HN23"/>
<keyword evidence="2 6" id="KW-0812">Transmembrane</keyword>
<keyword evidence="3 6" id="KW-0256">Endoplasmic reticulum</keyword>
<dbReference type="InterPro" id="IPR045064">
    <property type="entry name" value="Reticulon-like"/>
</dbReference>
<dbReference type="Proteomes" id="UP001140206">
    <property type="component" value="Chromosome 1"/>
</dbReference>
<evidence type="ECO:0000256" key="2">
    <source>
        <dbReference type="ARBA" id="ARBA00022692"/>
    </source>
</evidence>
<gene>
    <name evidence="8" type="ORF">LUZ62_029587</name>
</gene>
<evidence type="ECO:0000256" key="6">
    <source>
        <dbReference type="RuleBase" id="RU363132"/>
    </source>
</evidence>
<evidence type="ECO:0000256" key="5">
    <source>
        <dbReference type="ARBA" id="ARBA00023136"/>
    </source>
</evidence>
<accession>A0AAV8HN23</accession>
<feature type="transmembrane region" description="Helical" evidence="6">
    <location>
        <begin position="100"/>
        <end position="119"/>
    </location>
</feature>
<comment type="caution">
    <text evidence="8">The sequence shown here is derived from an EMBL/GenBank/DDBJ whole genome shotgun (WGS) entry which is preliminary data.</text>
</comment>
<evidence type="ECO:0000259" key="7">
    <source>
        <dbReference type="PROSITE" id="PS50845"/>
    </source>
</evidence>
<dbReference type="Pfam" id="PF02453">
    <property type="entry name" value="Reticulon"/>
    <property type="match status" value="1"/>
</dbReference>